<dbReference type="GO" id="GO:0000981">
    <property type="term" value="F:DNA-binding transcription factor activity, RNA polymerase II-specific"/>
    <property type="evidence" value="ECO:0007669"/>
    <property type="project" value="TreeGrafter"/>
</dbReference>
<feature type="region of interest" description="Disordered" evidence="6">
    <location>
        <begin position="1"/>
        <end position="76"/>
    </location>
</feature>
<comment type="subcellular location">
    <subcellularLocation>
        <location evidence="1 4 5">Nucleus</location>
    </subcellularLocation>
</comment>
<proteinExistence type="inferred from homology"/>
<dbReference type="SMART" id="SM00389">
    <property type="entry name" value="HOX"/>
    <property type="match status" value="1"/>
</dbReference>
<dbReference type="PROSITE" id="PS50071">
    <property type="entry name" value="HOMEOBOX_2"/>
    <property type="match status" value="1"/>
</dbReference>
<accession>A0AAV2KM96</accession>
<dbReference type="InterPro" id="IPR052002">
    <property type="entry name" value="Even-skipped_HD"/>
</dbReference>
<feature type="compositionally biased region" description="Low complexity" evidence="6">
    <location>
        <begin position="37"/>
        <end position="48"/>
    </location>
</feature>
<evidence type="ECO:0000256" key="1">
    <source>
        <dbReference type="ARBA" id="ARBA00004123"/>
    </source>
</evidence>
<dbReference type="SUPFAM" id="SSF46689">
    <property type="entry name" value="Homeodomain-like"/>
    <property type="match status" value="1"/>
</dbReference>
<evidence type="ECO:0000256" key="3">
    <source>
        <dbReference type="ARBA" id="ARBA00038449"/>
    </source>
</evidence>
<evidence type="ECO:0000313" key="9">
    <source>
        <dbReference type="Proteomes" id="UP001497482"/>
    </source>
</evidence>
<dbReference type="GO" id="GO:0005634">
    <property type="term" value="C:nucleus"/>
    <property type="evidence" value="ECO:0007669"/>
    <property type="project" value="UniProtKB-SubCell"/>
</dbReference>
<evidence type="ECO:0000256" key="6">
    <source>
        <dbReference type="SAM" id="MobiDB-lite"/>
    </source>
</evidence>
<sequence>MQDQVRPGPGGAEPGAGHGTLRSFVLMLAEDRTPGAQQPQQQPQQQQQDSRRHRTAFSRSQVSRLEQEYATDSYVSRSRRCELSTALNLPETTIKVKTSEGPVRDL</sequence>
<evidence type="ECO:0000256" key="2">
    <source>
        <dbReference type="ARBA" id="ARBA00022473"/>
    </source>
</evidence>
<dbReference type="CDD" id="cd00086">
    <property type="entry name" value="homeodomain"/>
    <property type="match status" value="1"/>
</dbReference>
<keyword evidence="4 5" id="KW-0238">DNA-binding</keyword>
<evidence type="ECO:0000313" key="8">
    <source>
        <dbReference type="EMBL" id="CAL1589361.1"/>
    </source>
</evidence>
<evidence type="ECO:0000256" key="5">
    <source>
        <dbReference type="RuleBase" id="RU000682"/>
    </source>
</evidence>
<dbReference type="InterPro" id="IPR009057">
    <property type="entry name" value="Homeodomain-like_sf"/>
</dbReference>
<organism evidence="8 9">
    <name type="scientific">Knipowitschia caucasica</name>
    <name type="common">Caucasian dwarf goby</name>
    <name type="synonym">Pomatoschistus caucasicus</name>
    <dbReference type="NCBI Taxonomy" id="637954"/>
    <lineage>
        <taxon>Eukaryota</taxon>
        <taxon>Metazoa</taxon>
        <taxon>Chordata</taxon>
        <taxon>Craniata</taxon>
        <taxon>Vertebrata</taxon>
        <taxon>Euteleostomi</taxon>
        <taxon>Actinopterygii</taxon>
        <taxon>Neopterygii</taxon>
        <taxon>Teleostei</taxon>
        <taxon>Neoteleostei</taxon>
        <taxon>Acanthomorphata</taxon>
        <taxon>Gobiaria</taxon>
        <taxon>Gobiiformes</taxon>
        <taxon>Gobioidei</taxon>
        <taxon>Gobiidae</taxon>
        <taxon>Gobiinae</taxon>
        <taxon>Knipowitschia</taxon>
    </lineage>
</organism>
<dbReference type="Pfam" id="PF00046">
    <property type="entry name" value="Homeodomain"/>
    <property type="match status" value="1"/>
</dbReference>
<protein>
    <recommendedName>
        <fullName evidence="7">Homeobox domain-containing protein</fullName>
    </recommendedName>
</protein>
<dbReference type="Gene3D" id="1.10.10.60">
    <property type="entry name" value="Homeodomain-like"/>
    <property type="match status" value="1"/>
</dbReference>
<keyword evidence="4 5" id="KW-0371">Homeobox</keyword>
<feature type="compositionally biased region" description="Gly residues" evidence="6">
    <location>
        <begin position="8"/>
        <end position="18"/>
    </location>
</feature>
<gene>
    <name evidence="8" type="ORF">KC01_LOCUS18997</name>
</gene>
<keyword evidence="4 5" id="KW-0539">Nucleus</keyword>
<dbReference type="InterPro" id="IPR001356">
    <property type="entry name" value="HD"/>
</dbReference>
<keyword evidence="2" id="KW-0217">Developmental protein</keyword>
<dbReference type="PANTHER" id="PTHR46294:SF3">
    <property type="entry name" value="EVEN-SKIPPED-LIKE1"/>
    <property type="match status" value="1"/>
</dbReference>
<feature type="domain" description="Homeobox" evidence="7">
    <location>
        <begin position="48"/>
        <end position="96"/>
    </location>
</feature>
<comment type="similarity">
    <text evidence="3">Belongs to the even-skipped homeobox family.</text>
</comment>
<evidence type="ECO:0000259" key="7">
    <source>
        <dbReference type="PROSITE" id="PS50071"/>
    </source>
</evidence>
<dbReference type="AlphaFoldDB" id="A0AAV2KM96"/>
<keyword evidence="9" id="KW-1185">Reference proteome</keyword>
<evidence type="ECO:0000256" key="4">
    <source>
        <dbReference type="PROSITE-ProRule" id="PRU00108"/>
    </source>
</evidence>
<name>A0AAV2KM96_KNICA</name>
<feature type="DNA-binding region" description="Homeobox" evidence="4">
    <location>
        <begin position="50"/>
        <end position="97"/>
    </location>
</feature>
<reference evidence="8 9" key="1">
    <citation type="submission" date="2024-04" db="EMBL/GenBank/DDBJ databases">
        <authorList>
            <person name="Waldvogel A.-M."/>
            <person name="Schoenle A."/>
        </authorList>
    </citation>
    <scope>NUCLEOTIDE SEQUENCE [LARGE SCALE GENOMIC DNA]</scope>
</reference>
<dbReference type="GO" id="GO:0000978">
    <property type="term" value="F:RNA polymerase II cis-regulatory region sequence-specific DNA binding"/>
    <property type="evidence" value="ECO:0007669"/>
    <property type="project" value="TreeGrafter"/>
</dbReference>
<dbReference type="EMBL" id="OZ035840">
    <property type="protein sequence ID" value="CAL1589361.1"/>
    <property type="molecule type" value="Genomic_DNA"/>
</dbReference>
<dbReference type="Proteomes" id="UP001497482">
    <property type="component" value="Chromosome 18"/>
</dbReference>
<dbReference type="PANTHER" id="PTHR46294">
    <property type="entry name" value="SEGMENTATION PROTEIN EVEN-SKIPPED"/>
    <property type="match status" value="1"/>
</dbReference>